<sequence>MKKRKGTPDAPDVLELGARFARSAAQEGLLASYAVVPHRRIPDGQKDPRSRWFSSYGGYISIGCDAGRIAVCPISFSDLLKPEYRGKVALTGTDPRRSEVAFAAVYSAALANGGSFDDIQPGLDYFARLDGTGNLQHTSPNPAQEKIASGATPIVIEWDFLNLAHSDEIPSSSVRWKVSIPFDGSFSEYYAQAINKDAPHPAAARLWEEYVLSPEGQNLRLDDYARPALMQSMREDGTIDKAKAARLPTVEGVPTFPSEEQLKRSRSVVAKGWTAAVPGLTVDDRAGPFQAADG</sequence>
<dbReference type="RefSeq" id="WP_354637510.1">
    <property type="nucleotide sequence ID" value="NZ_CP159872.1"/>
</dbReference>
<name>A0AAU8JRP1_9ACTN</name>
<dbReference type="Pfam" id="PF13343">
    <property type="entry name" value="SBP_bac_6"/>
    <property type="match status" value="1"/>
</dbReference>
<dbReference type="SUPFAM" id="SSF53850">
    <property type="entry name" value="Periplasmic binding protein-like II"/>
    <property type="match status" value="1"/>
</dbReference>
<gene>
    <name evidence="2" type="ORF">ABWK59_02090</name>
</gene>
<dbReference type="EMBL" id="CP159872">
    <property type="protein sequence ID" value="XCM77808.1"/>
    <property type="molecule type" value="Genomic_DNA"/>
</dbReference>
<dbReference type="Gene3D" id="3.40.190.10">
    <property type="entry name" value="Periplasmic binding protein-like II"/>
    <property type="match status" value="2"/>
</dbReference>
<evidence type="ECO:0000256" key="1">
    <source>
        <dbReference type="ARBA" id="ARBA00022729"/>
    </source>
</evidence>
<organism evidence="2">
    <name type="scientific">Kitasatospora camelliae</name>
    <dbReference type="NCBI Taxonomy" id="3156397"/>
    <lineage>
        <taxon>Bacteria</taxon>
        <taxon>Bacillati</taxon>
        <taxon>Actinomycetota</taxon>
        <taxon>Actinomycetes</taxon>
        <taxon>Kitasatosporales</taxon>
        <taxon>Streptomycetaceae</taxon>
        <taxon>Kitasatospora</taxon>
    </lineage>
</organism>
<dbReference type="GO" id="GO:0030975">
    <property type="term" value="F:thiamine binding"/>
    <property type="evidence" value="ECO:0007669"/>
    <property type="project" value="TreeGrafter"/>
</dbReference>
<dbReference type="GO" id="GO:0015888">
    <property type="term" value="P:thiamine transport"/>
    <property type="evidence" value="ECO:0007669"/>
    <property type="project" value="TreeGrafter"/>
</dbReference>
<dbReference type="KEGG" id="kcm:ABWK59_02090"/>
<dbReference type="PANTHER" id="PTHR30006">
    <property type="entry name" value="THIAMINE-BINDING PERIPLASMIC PROTEIN-RELATED"/>
    <property type="match status" value="1"/>
</dbReference>
<accession>A0AAU8JRP1</accession>
<protein>
    <submittedName>
        <fullName evidence="2">Extracellular solute-binding protein</fullName>
    </submittedName>
</protein>
<dbReference type="GO" id="GO:0030288">
    <property type="term" value="C:outer membrane-bounded periplasmic space"/>
    <property type="evidence" value="ECO:0007669"/>
    <property type="project" value="TreeGrafter"/>
</dbReference>
<reference evidence="2" key="1">
    <citation type="submission" date="2024-06" db="EMBL/GenBank/DDBJ databases">
        <title>The genome sequences of Kitasatospora sp. strain HUAS MG31.</title>
        <authorList>
            <person name="Mo P."/>
        </authorList>
    </citation>
    <scope>NUCLEOTIDE SEQUENCE</scope>
    <source>
        <strain evidence="2">HUAS MG31</strain>
    </source>
</reference>
<proteinExistence type="predicted"/>
<keyword evidence="1" id="KW-0732">Signal</keyword>
<dbReference type="GO" id="GO:0030976">
    <property type="term" value="F:thiamine pyrophosphate binding"/>
    <property type="evidence" value="ECO:0007669"/>
    <property type="project" value="TreeGrafter"/>
</dbReference>
<evidence type="ECO:0000313" key="2">
    <source>
        <dbReference type="EMBL" id="XCM77808.1"/>
    </source>
</evidence>
<dbReference type="AlphaFoldDB" id="A0AAU8JRP1"/>
<dbReference type="PANTHER" id="PTHR30006:SF2">
    <property type="entry name" value="ABC TRANSPORTER SUBSTRATE-BINDING PROTEIN"/>
    <property type="match status" value="1"/>
</dbReference>